<dbReference type="CDD" id="cd03683">
    <property type="entry name" value="ClC_1_like"/>
    <property type="match status" value="1"/>
</dbReference>
<feature type="transmembrane region" description="Helical" evidence="14">
    <location>
        <begin position="381"/>
        <end position="400"/>
    </location>
</feature>
<evidence type="ECO:0000313" key="15">
    <source>
        <dbReference type="Ensembl" id="ENSCCRP00010009962.1"/>
    </source>
</evidence>
<dbReference type="PANTHER" id="PTHR45720">
    <property type="entry name" value="CHLORIDE CHANNEL PROTEIN 2"/>
    <property type="match status" value="1"/>
</dbReference>
<feature type="transmembrane region" description="Helical" evidence="14">
    <location>
        <begin position="474"/>
        <end position="495"/>
    </location>
</feature>
<keyword evidence="6 14" id="KW-1133">Transmembrane helix</keyword>
<dbReference type="PANTHER" id="PTHR45720:SF4">
    <property type="entry name" value="CHLORIDE CHANNEL PROTEIN 1"/>
    <property type="match status" value="1"/>
</dbReference>
<feature type="transmembrane region" description="Helical" evidence="14">
    <location>
        <begin position="108"/>
        <end position="128"/>
    </location>
</feature>
<keyword evidence="10" id="KW-0869">Chloride channel</keyword>
<evidence type="ECO:0000256" key="13">
    <source>
        <dbReference type="SAM" id="MobiDB-lite"/>
    </source>
</evidence>
<dbReference type="GO" id="GO:0034707">
    <property type="term" value="C:chloride channel complex"/>
    <property type="evidence" value="ECO:0007669"/>
    <property type="project" value="UniProtKB-KW"/>
</dbReference>
<feature type="transmembrane region" description="Helical" evidence="14">
    <location>
        <begin position="442"/>
        <end position="462"/>
    </location>
</feature>
<dbReference type="AlphaFoldDB" id="A0A8C1I9X9"/>
<dbReference type="SUPFAM" id="SSF54631">
    <property type="entry name" value="CBS-domain pair"/>
    <property type="match status" value="1"/>
</dbReference>
<evidence type="ECO:0000256" key="11">
    <source>
        <dbReference type="ARBA" id="ARBA00023214"/>
    </source>
</evidence>
<feature type="transmembrane region" description="Helical" evidence="14">
    <location>
        <begin position="256"/>
        <end position="280"/>
    </location>
</feature>
<evidence type="ECO:0000256" key="9">
    <source>
        <dbReference type="ARBA" id="ARBA00023136"/>
    </source>
</evidence>
<feature type="transmembrane region" description="Helical" evidence="14">
    <location>
        <begin position="338"/>
        <end position="360"/>
    </location>
</feature>
<keyword evidence="8" id="KW-0129">CBS domain</keyword>
<feature type="transmembrane region" description="Helical" evidence="14">
    <location>
        <begin position="515"/>
        <end position="539"/>
    </location>
</feature>
<organism evidence="15 16">
    <name type="scientific">Cyprinus carpio</name>
    <name type="common">Common carp</name>
    <dbReference type="NCBI Taxonomy" id="7962"/>
    <lineage>
        <taxon>Eukaryota</taxon>
        <taxon>Metazoa</taxon>
        <taxon>Chordata</taxon>
        <taxon>Craniata</taxon>
        <taxon>Vertebrata</taxon>
        <taxon>Euteleostomi</taxon>
        <taxon>Actinopterygii</taxon>
        <taxon>Neopterygii</taxon>
        <taxon>Teleostei</taxon>
        <taxon>Ostariophysi</taxon>
        <taxon>Cypriniformes</taxon>
        <taxon>Cyprinidae</taxon>
        <taxon>Cyprininae</taxon>
        <taxon>Cyprinus</taxon>
    </lineage>
</organism>
<dbReference type="FunFam" id="1.10.3080.10:FF:000003">
    <property type="entry name" value="Chloride channel 2"/>
    <property type="match status" value="1"/>
</dbReference>
<dbReference type="InterPro" id="IPR046342">
    <property type="entry name" value="CBS_dom_sf"/>
</dbReference>
<reference evidence="15" key="2">
    <citation type="submission" date="2025-09" db="UniProtKB">
        <authorList>
            <consortium name="Ensembl"/>
        </authorList>
    </citation>
    <scope>IDENTIFICATION</scope>
</reference>
<evidence type="ECO:0000313" key="16">
    <source>
        <dbReference type="Proteomes" id="UP000694427"/>
    </source>
</evidence>
<keyword evidence="5" id="KW-0851">Voltage-gated channel</keyword>
<dbReference type="InterPro" id="IPR050970">
    <property type="entry name" value="Cl_channel_volt-gated"/>
</dbReference>
<feature type="transmembrane region" description="Helical" evidence="14">
    <location>
        <begin position="292"/>
        <end position="312"/>
    </location>
</feature>
<keyword evidence="11" id="KW-0868">Chloride</keyword>
<dbReference type="Pfam" id="PF00654">
    <property type="entry name" value="Voltage_CLC"/>
    <property type="match status" value="1"/>
</dbReference>
<feature type="compositionally biased region" description="Polar residues" evidence="13">
    <location>
        <begin position="857"/>
        <end position="870"/>
    </location>
</feature>
<keyword evidence="4" id="KW-0677">Repeat</keyword>
<evidence type="ECO:0000256" key="7">
    <source>
        <dbReference type="ARBA" id="ARBA00023065"/>
    </source>
</evidence>
<protein>
    <submittedName>
        <fullName evidence="15">Chloride channel, voltage-sensitive 1b</fullName>
    </submittedName>
</protein>
<dbReference type="CDD" id="cd04591">
    <property type="entry name" value="CBS_pair_voltage-gated_CLC_euk_bac"/>
    <property type="match status" value="1"/>
</dbReference>
<dbReference type="FunFam" id="3.10.580.10:FF:000058">
    <property type="entry name" value="Chloride channel protein"/>
    <property type="match status" value="1"/>
</dbReference>
<dbReference type="InterPro" id="IPR014743">
    <property type="entry name" value="Cl-channel_core"/>
</dbReference>
<evidence type="ECO:0000256" key="3">
    <source>
        <dbReference type="ARBA" id="ARBA00022692"/>
    </source>
</evidence>
<dbReference type="FunFam" id="3.10.580.10:FF:000032">
    <property type="entry name" value="Chloride channel protein"/>
    <property type="match status" value="1"/>
</dbReference>
<evidence type="ECO:0000256" key="14">
    <source>
        <dbReference type="SAM" id="Phobius"/>
    </source>
</evidence>
<evidence type="ECO:0000256" key="10">
    <source>
        <dbReference type="ARBA" id="ARBA00023173"/>
    </source>
</evidence>
<dbReference type="Proteomes" id="UP000694427">
    <property type="component" value="Unplaced"/>
</dbReference>
<keyword evidence="12" id="KW-0407">Ion channel</keyword>
<evidence type="ECO:0000256" key="5">
    <source>
        <dbReference type="ARBA" id="ARBA00022882"/>
    </source>
</evidence>
<keyword evidence="2" id="KW-0813">Transport</keyword>
<reference evidence="15" key="1">
    <citation type="submission" date="2025-08" db="UniProtKB">
        <authorList>
            <consortium name="Ensembl"/>
        </authorList>
    </citation>
    <scope>IDENTIFICATION</scope>
</reference>
<dbReference type="InterPro" id="IPR001807">
    <property type="entry name" value="ClC"/>
</dbReference>
<feature type="compositionally biased region" description="Acidic residues" evidence="13">
    <location>
        <begin position="891"/>
        <end position="904"/>
    </location>
</feature>
<feature type="compositionally biased region" description="Low complexity" evidence="13">
    <location>
        <begin position="871"/>
        <end position="886"/>
    </location>
</feature>
<sequence length="904" mass="100000">MAADASQRKALRYQQTLLYGEYREQLGNIARREATRLLTERQWKRHAGNAKATRRGHGRAHHVSLDAGPMTPGLSPSSSIKKPRPYSKCQDCLARIQRYIVTKLGEDWIFLVLLGLTMALVSWSMDYASAKSLQAYKWMYGELKGNVALQYLAWVSYPIILVVFASLFCHLVSPQAIGSGIPELKTILRGVVLKEYLTLKAFVAKVIGLTAGLGSGMPIGKEGPFVHIASICAAVLSRIMSIFTGVYENPYGYTDILTVGCAVGVGCCFGTPLGGVLFSIEVTSTYFAVRNYWRGYFAATFSAFIFRVLSVWNKDSVTITALFRTNFRMDFPFDLQELPAFAIIGISCGFLGAFFVYLNRQVVLIMRRPTALTRFLTKHRLIYPGAVTLIIASFTFPPGFGQFMAGELMPRECINSLFDNFTWTKIWGSPAPPGLGRSAAWLHPQVSVFVILLLFFVMKFWMSAVSTTMPVPSGAFMPVFILGAAFGRLVGEIMATLFPNGILFDGIVYQILPGGYAVIGAAAMTGAVTHTVSTAVICFELTGQISHILPMMVAVILANMVAQCLQPSLYDSIIQVKKLPYLPELSFGHISKYNIFVEDIMVKKIKFLSPQSTYRELKDLLESTSLKTIPLVDSKESMILLGSIERCELQAALDWCLSAERRVYVRCEGVSSPGSQVNWESFAFVDEEVGEENGDKVRELQKCAHTLLFPEKPLENIKAWEEEELDKPIDIDQIRVDPSPFQLVERTSLHKTHTLFSLLGLSHAYVTSIGKLVGVVALKELQKAIEGSTRSGVRLRPPLASFRDARRKAKKPSHSPSVPSSPTRDRELWSEGVKRETKDESADSCIQTDVKECDIATGNSSRSTVSTSQEHLPSPSSSTVPLSSRHSVPEGEVDADRESDEEPL</sequence>
<comment type="subcellular location">
    <subcellularLocation>
        <location evidence="1">Membrane</location>
        <topology evidence="1">Multi-pass membrane protein</topology>
    </subcellularLocation>
</comment>
<dbReference type="SUPFAM" id="SSF81340">
    <property type="entry name" value="Clc chloride channel"/>
    <property type="match status" value="1"/>
</dbReference>
<keyword evidence="16" id="KW-1185">Reference proteome</keyword>
<evidence type="ECO:0000256" key="1">
    <source>
        <dbReference type="ARBA" id="ARBA00004141"/>
    </source>
</evidence>
<dbReference type="Ensembl" id="ENSCCRT00010010851.1">
    <property type="protein sequence ID" value="ENSCCRP00010009962.1"/>
    <property type="gene ID" value="ENSCCRG00010003059.1"/>
</dbReference>
<dbReference type="Gene3D" id="3.10.580.10">
    <property type="entry name" value="CBS-domain"/>
    <property type="match status" value="1"/>
</dbReference>
<dbReference type="Gene3D" id="1.10.3080.10">
    <property type="entry name" value="Clc chloride channel"/>
    <property type="match status" value="1"/>
</dbReference>
<feature type="transmembrane region" description="Helical" evidence="14">
    <location>
        <begin position="225"/>
        <end position="244"/>
    </location>
</feature>
<feature type="compositionally biased region" description="Basic and acidic residues" evidence="13">
    <location>
        <begin position="823"/>
        <end position="841"/>
    </location>
</feature>
<proteinExistence type="predicted"/>
<evidence type="ECO:0000256" key="4">
    <source>
        <dbReference type="ARBA" id="ARBA00022737"/>
    </source>
</evidence>
<keyword evidence="7" id="KW-0406">Ion transport</keyword>
<keyword evidence="3 14" id="KW-0812">Transmembrane</keyword>
<feature type="transmembrane region" description="Helical" evidence="14">
    <location>
        <begin position="148"/>
        <end position="172"/>
    </location>
</feature>
<accession>A0A8C1I9X9</accession>
<keyword evidence="9 14" id="KW-0472">Membrane</keyword>
<evidence type="ECO:0000256" key="2">
    <source>
        <dbReference type="ARBA" id="ARBA00022448"/>
    </source>
</evidence>
<feature type="region of interest" description="Disordered" evidence="13">
    <location>
        <begin position="796"/>
        <end position="904"/>
    </location>
</feature>
<dbReference type="GO" id="GO:0005886">
    <property type="term" value="C:plasma membrane"/>
    <property type="evidence" value="ECO:0007669"/>
    <property type="project" value="TreeGrafter"/>
</dbReference>
<name>A0A8C1I9X9_CYPCA</name>
<evidence type="ECO:0000256" key="6">
    <source>
        <dbReference type="ARBA" id="ARBA00022989"/>
    </source>
</evidence>
<evidence type="ECO:0000256" key="8">
    <source>
        <dbReference type="ARBA" id="ARBA00023122"/>
    </source>
</evidence>
<evidence type="ECO:0000256" key="12">
    <source>
        <dbReference type="ARBA" id="ARBA00023303"/>
    </source>
</evidence>
<dbReference type="GO" id="GO:0005247">
    <property type="term" value="F:voltage-gated chloride channel activity"/>
    <property type="evidence" value="ECO:0007669"/>
    <property type="project" value="TreeGrafter"/>
</dbReference>
<dbReference type="PRINTS" id="PR00762">
    <property type="entry name" value="CLCHANNEL"/>
</dbReference>